<sequence>MAPLLLLCPLLEALLLPPHRPSVQQRVFPCRMGSPADWPPLPPPKQGDYVDIFCRGLNAAMEKTVVPQLNAYAQVREATPQGDKDAREFFWSTVQSPPELPGRSRPVWLTIAASVPTALGWYGWYKFSVEEELFYDELRRYGRATGAGGYGTLILFSWCVVVGGLGSVAGIPGAESIIEVGAAWILISQVNLYLRVNQLVTEIEGEPPLYAWWALLPPPLDVVVGLRQVHFLAKYWCSARGDTWRGDKVAEEYFPFISAPRFTLRTFLRTPSLWFWFSKDWPDLELNLLAEPQGYNMSKFTRSDLSPASRRNEVE</sequence>
<dbReference type="EMBL" id="JBGBPQ010000007">
    <property type="protein sequence ID" value="KAL1521577.1"/>
    <property type="molecule type" value="Genomic_DNA"/>
</dbReference>
<evidence type="ECO:0000313" key="2">
    <source>
        <dbReference type="Proteomes" id="UP001515480"/>
    </source>
</evidence>
<organism evidence="1 2">
    <name type="scientific">Prymnesium parvum</name>
    <name type="common">Toxic golden alga</name>
    <dbReference type="NCBI Taxonomy" id="97485"/>
    <lineage>
        <taxon>Eukaryota</taxon>
        <taxon>Haptista</taxon>
        <taxon>Haptophyta</taxon>
        <taxon>Prymnesiophyceae</taxon>
        <taxon>Prymnesiales</taxon>
        <taxon>Prymnesiaceae</taxon>
        <taxon>Prymnesium</taxon>
    </lineage>
</organism>
<keyword evidence="2" id="KW-1185">Reference proteome</keyword>
<protein>
    <submittedName>
        <fullName evidence="1">Uncharacterized protein</fullName>
    </submittedName>
</protein>
<accession>A0AB34JK30</accession>
<dbReference type="AlphaFoldDB" id="A0AB34JK30"/>
<comment type="caution">
    <text evidence="1">The sequence shown here is derived from an EMBL/GenBank/DDBJ whole genome shotgun (WGS) entry which is preliminary data.</text>
</comment>
<reference evidence="1 2" key="1">
    <citation type="journal article" date="2024" name="Science">
        <title>Giant polyketide synthase enzymes in the biosynthesis of giant marine polyether toxins.</title>
        <authorList>
            <person name="Fallon T.R."/>
            <person name="Shende V.V."/>
            <person name="Wierzbicki I.H."/>
            <person name="Pendleton A.L."/>
            <person name="Watervoot N.F."/>
            <person name="Auber R.P."/>
            <person name="Gonzalez D.J."/>
            <person name="Wisecaver J.H."/>
            <person name="Moore B.S."/>
        </authorList>
    </citation>
    <scope>NUCLEOTIDE SEQUENCE [LARGE SCALE GENOMIC DNA]</scope>
    <source>
        <strain evidence="1 2">12B1</strain>
    </source>
</reference>
<evidence type="ECO:0000313" key="1">
    <source>
        <dbReference type="EMBL" id="KAL1521577.1"/>
    </source>
</evidence>
<gene>
    <name evidence="1" type="ORF">AB1Y20_021236</name>
</gene>
<name>A0AB34JK30_PRYPA</name>
<proteinExistence type="predicted"/>
<dbReference type="Proteomes" id="UP001515480">
    <property type="component" value="Unassembled WGS sequence"/>
</dbReference>